<keyword evidence="5" id="KW-0274">FAD</keyword>
<dbReference type="EC" id="1.18.1.2" evidence="3"/>
<evidence type="ECO:0000256" key="5">
    <source>
        <dbReference type="ARBA" id="ARBA00022827"/>
    </source>
</evidence>
<dbReference type="InterPro" id="IPR055275">
    <property type="entry name" value="Ferredox_Rdtase"/>
</dbReference>
<evidence type="ECO:0000259" key="9">
    <source>
        <dbReference type="Pfam" id="PF07992"/>
    </source>
</evidence>
<comment type="catalytic activity">
    <reaction evidence="8">
        <text>2 reduced [2Fe-2S]-[ferredoxin] + NADP(+) + H(+) = 2 oxidized [2Fe-2S]-[ferredoxin] + NADPH</text>
        <dbReference type="Rhea" id="RHEA:20125"/>
        <dbReference type="Rhea" id="RHEA-COMP:10000"/>
        <dbReference type="Rhea" id="RHEA-COMP:10001"/>
        <dbReference type="ChEBI" id="CHEBI:15378"/>
        <dbReference type="ChEBI" id="CHEBI:33737"/>
        <dbReference type="ChEBI" id="CHEBI:33738"/>
        <dbReference type="ChEBI" id="CHEBI:57783"/>
        <dbReference type="ChEBI" id="CHEBI:58349"/>
        <dbReference type="EC" id="1.18.1.2"/>
    </reaction>
</comment>
<keyword evidence="11" id="KW-1185">Reference proteome</keyword>
<dbReference type="InterPro" id="IPR021163">
    <property type="entry name" value="Ferredox_Rdtase_adrenod"/>
</dbReference>
<accession>A0ABV6UUZ2</accession>
<dbReference type="SUPFAM" id="SSF51971">
    <property type="entry name" value="Nucleotide-binding domain"/>
    <property type="match status" value="2"/>
</dbReference>
<evidence type="ECO:0000256" key="4">
    <source>
        <dbReference type="ARBA" id="ARBA00022630"/>
    </source>
</evidence>
<keyword evidence="6" id="KW-0521">NADP</keyword>
<evidence type="ECO:0000256" key="7">
    <source>
        <dbReference type="ARBA" id="ARBA00023002"/>
    </source>
</evidence>
<dbReference type="Gene3D" id="3.50.50.60">
    <property type="entry name" value="FAD/NAD(P)-binding domain"/>
    <property type="match status" value="1"/>
</dbReference>
<dbReference type="PIRSF" id="PIRSF000362">
    <property type="entry name" value="FNR"/>
    <property type="match status" value="1"/>
</dbReference>
<comment type="caution">
    <text evidence="10">The sequence shown here is derived from an EMBL/GenBank/DDBJ whole genome shotgun (WGS) entry which is preliminary data.</text>
</comment>
<evidence type="ECO:0000313" key="10">
    <source>
        <dbReference type="EMBL" id="MFC1405287.1"/>
    </source>
</evidence>
<comment type="cofactor">
    <cofactor evidence="1">
        <name>FAD</name>
        <dbReference type="ChEBI" id="CHEBI:57692"/>
    </cofactor>
</comment>
<evidence type="ECO:0000256" key="6">
    <source>
        <dbReference type="ARBA" id="ARBA00022857"/>
    </source>
</evidence>
<dbReference type="InterPro" id="IPR023753">
    <property type="entry name" value="FAD/NAD-binding_dom"/>
</dbReference>
<feature type="domain" description="FAD/NAD(P)-binding" evidence="9">
    <location>
        <begin position="5"/>
        <end position="164"/>
    </location>
</feature>
<dbReference type="PRINTS" id="PR00419">
    <property type="entry name" value="ADXRDTASE"/>
</dbReference>
<evidence type="ECO:0000256" key="1">
    <source>
        <dbReference type="ARBA" id="ARBA00001974"/>
    </source>
</evidence>
<sequence length="452" mass="47732">MRALRVAVVGSGPAGAFCAQILAEEADHPVSVDVFERLPTPFGLVRYGVAPDHQKIKSIVASFAEIFETPGVRFLGNVTVGSDITVSELREHYDAVVLASGAPLDRRLGVPGEDLGGVVPAGRFVSWYSGHPDADFDTSLLSAERAVVVGVGNVALDVARMLVRTPDELRRTDVPEHVIEALAGHAVREVCIVGRRGPEAAKFTGKELLELAEVEGADVIVPAEELALAEAAQQAGAGAPSRPAVTRMLGSLRKIADRQPQGRSRAIRFLFNRTPVEFVGDTSVTGIALAHTADPTQVEVLETGLVLPAIGYRSVPLGGAPFDEATGTVPHRDSRVLDGDRTVPGLYVVGWAKRGPSGVIGTNRLCASETATAVLADAAAAAAAPERDTDTDTDTDSTAIDDLLRSRGVPVVNWSRWLAIEAAEVRLGQASGRDRAKFHHRADMLVAAGIDR</sequence>
<evidence type="ECO:0000256" key="2">
    <source>
        <dbReference type="ARBA" id="ARBA00008312"/>
    </source>
</evidence>
<dbReference type="Proteomes" id="UP001592528">
    <property type="component" value="Unassembled WGS sequence"/>
</dbReference>
<proteinExistence type="inferred from homology"/>
<dbReference type="PANTHER" id="PTHR48467:SF1">
    <property type="entry name" value="GLUTAMATE SYNTHASE 1 [NADH], CHLOROPLASTIC-LIKE"/>
    <property type="match status" value="1"/>
</dbReference>
<dbReference type="Pfam" id="PF07992">
    <property type="entry name" value="Pyr_redox_2"/>
    <property type="match status" value="1"/>
</dbReference>
<dbReference type="RefSeq" id="WP_037596345.1">
    <property type="nucleotide sequence ID" value="NZ_JBHEZZ010000019.1"/>
</dbReference>
<evidence type="ECO:0000256" key="3">
    <source>
        <dbReference type="ARBA" id="ARBA00013223"/>
    </source>
</evidence>
<dbReference type="PANTHER" id="PTHR48467">
    <property type="entry name" value="GLUTAMATE SYNTHASE 1 [NADH], CHLOROPLASTIC-LIKE"/>
    <property type="match status" value="1"/>
</dbReference>
<keyword evidence="4" id="KW-0285">Flavoprotein</keyword>
<protein>
    <recommendedName>
        <fullName evidence="3">ferredoxin--NADP(+) reductase</fullName>
        <ecNumber evidence="3">1.18.1.2</ecNumber>
    </recommendedName>
</protein>
<reference evidence="10 11" key="1">
    <citation type="submission" date="2024-09" db="EMBL/GenBank/DDBJ databases">
        <authorList>
            <person name="Lee S.D."/>
        </authorList>
    </citation>
    <scope>NUCLEOTIDE SEQUENCE [LARGE SCALE GENOMIC DNA]</scope>
    <source>
        <strain evidence="10 11">N1-5</strain>
    </source>
</reference>
<organism evidence="10 11">
    <name type="scientific">Streptacidiphilus cavernicola</name>
    <dbReference type="NCBI Taxonomy" id="3342716"/>
    <lineage>
        <taxon>Bacteria</taxon>
        <taxon>Bacillati</taxon>
        <taxon>Actinomycetota</taxon>
        <taxon>Actinomycetes</taxon>
        <taxon>Kitasatosporales</taxon>
        <taxon>Streptomycetaceae</taxon>
        <taxon>Streptacidiphilus</taxon>
    </lineage>
</organism>
<gene>
    <name evidence="10" type="ORF">ACEZDJ_28785</name>
</gene>
<evidence type="ECO:0000256" key="8">
    <source>
        <dbReference type="ARBA" id="ARBA00047776"/>
    </source>
</evidence>
<dbReference type="EMBL" id="JBHEZZ010000019">
    <property type="protein sequence ID" value="MFC1405287.1"/>
    <property type="molecule type" value="Genomic_DNA"/>
</dbReference>
<comment type="similarity">
    <text evidence="2">Belongs to the ferredoxin--NADP reductase type 1 family.</text>
</comment>
<evidence type="ECO:0000313" key="11">
    <source>
        <dbReference type="Proteomes" id="UP001592528"/>
    </source>
</evidence>
<keyword evidence="7" id="KW-0560">Oxidoreductase</keyword>
<dbReference type="Gene3D" id="3.40.50.720">
    <property type="entry name" value="NAD(P)-binding Rossmann-like Domain"/>
    <property type="match status" value="1"/>
</dbReference>
<name>A0ABV6UUZ2_9ACTN</name>
<dbReference type="InterPro" id="IPR036188">
    <property type="entry name" value="FAD/NAD-bd_sf"/>
</dbReference>